<evidence type="ECO:0000256" key="8">
    <source>
        <dbReference type="PIRSR" id="PIRSR600821-50"/>
    </source>
</evidence>
<feature type="active site" description="Proton acceptor; specific for L-alanine" evidence="7">
    <location>
        <position position="265"/>
    </location>
</feature>
<dbReference type="Gene3D" id="2.40.37.10">
    <property type="entry name" value="Lyase, Ornithine Decarboxylase, Chain A, domain 1"/>
    <property type="match status" value="1"/>
</dbReference>
<organism evidence="11 12">
    <name type="scientific">Rhizobium lusitanum</name>
    <dbReference type="NCBI Taxonomy" id="293958"/>
    <lineage>
        <taxon>Bacteria</taxon>
        <taxon>Pseudomonadati</taxon>
        <taxon>Pseudomonadota</taxon>
        <taxon>Alphaproteobacteria</taxon>
        <taxon>Hyphomicrobiales</taxon>
        <taxon>Rhizobiaceae</taxon>
        <taxon>Rhizobium/Agrobacterium group</taxon>
        <taxon>Rhizobium</taxon>
    </lineage>
</organism>
<reference evidence="11 12" key="1">
    <citation type="submission" date="2020-08" db="EMBL/GenBank/DDBJ databases">
        <title>Genomic Encyclopedia of Type Strains, Phase IV (KMG-V): Genome sequencing to study the core and pangenomes of soil and plant-associated prokaryotes.</title>
        <authorList>
            <person name="Whitman W."/>
        </authorList>
    </citation>
    <scope>NUCLEOTIDE SEQUENCE [LARGE SCALE GENOMIC DNA]</scope>
    <source>
        <strain evidence="11 12">SEMIA 4060</strain>
    </source>
</reference>
<feature type="active site" description="Proton acceptor; specific for D-alanine" evidence="7">
    <location>
        <position position="46"/>
    </location>
</feature>
<evidence type="ECO:0000313" key="11">
    <source>
        <dbReference type="EMBL" id="MBB6483272.1"/>
    </source>
</evidence>
<dbReference type="GO" id="GO:0005829">
    <property type="term" value="C:cytosol"/>
    <property type="evidence" value="ECO:0007669"/>
    <property type="project" value="TreeGrafter"/>
</dbReference>
<evidence type="ECO:0000256" key="2">
    <source>
        <dbReference type="ARBA" id="ARBA00001933"/>
    </source>
</evidence>
<name>A0A7X0INW8_9HYPH</name>
<keyword evidence="5 7" id="KW-0663">Pyridoxal phosphate</keyword>
<feature type="binding site" evidence="7 9">
    <location>
        <position position="324"/>
    </location>
    <ligand>
        <name>substrate</name>
    </ligand>
</feature>
<comment type="catalytic activity">
    <reaction evidence="1 7">
        <text>L-alanine = D-alanine</text>
        <dbReference type="Rhea" id="RHEA:20249"/>
        <dbReference type="ChEBI" id="CHEBI:57416"/>
        <dbReference type="ChEBI" id="CHEBI:57972"/>
        <dbReference type="EC" id="5.1.1.1"/>
    </reaction>
</comment>
<dbReference type="InterPro" id="IPR020622">
    <property type="entry name" value="Ala_racemase_pyridoxalP-BS"/>
</dbReference>
<evidence type="ECO:0000256" key="1">
    <source>
        <dbReference type="ARBA" id="ARBA00000316"/>
    </source>
</evidence>
<dbReference type="Pfam" id="PF01168">
    <property type="entry name" value="Ala_racemase_N"/>
    <property type="match status" value="1"/>
</dbReference>
<evidence type="ECO:0000256" key="5">
    <source>
        <dbReference type="ARBA" id="ARBA00022898"/>
    </source>
</evidence>
<comment type="similarity">
    <text evidence="3 7">Belongs to the alanine racemase family.</text>
</comment>
<dbReference type="InterPro" id="IPR009006">
    <property type="entry name" value="Ala_racemase/Decarboxylase_C"/>
</dbReference>
<evidence type="ECO:0000256" key="6">
    <source>
        <dbReference type="ARBA" id="ARBA00023235"/>
    </source>
</evidence>
<dbReference type="Proteomes" id="UP000565576">
    <property type="component" value="Unassembled WGS sequence"/>
</dbReference>
<dbReference type="InterPro" id="IPR000821">
    <property type="entry name" value="Ala_racemase"/>
</dbReference>
<gene>
    <name evidence="11" type="ORF">GGD46_000515</name>
</gene>
<dbReference type="EC" id="5.1.1.1" evidence="4 7"/>
<evidence type="ECO:0000313" key="12">
    <source>
        <dbReference type="Proteomes" id="UP000565576"/>
    </source>
</evidence>
<dbReference type="Pfam" id="PF00842">
    <property type="entry name" value="Ala_racemase_C"/>
    <property type="match status" value="1"/>
</dbReference>
<comment type="function">
    <text evidence="7">Catalyzes the interconversion of L-alanine and D-alanine. May also act on other amino acids.</text>
</comment>
<dbReference type="InterPro" id="IPR011079">
    <property type="entry name" value="Ala_racemase_C"/>
</dbReference>
<dbReference type="Gene3D" id="3.20.20.10">
    <property type="entry name" value="Alanine racemase"/>
    <property type="match status" value="1"/>
</dbReference>
<accession>A0A7X0INW8</accession>
<dbReference type="PANTHER" id="PTHR30511">
    <property type="entry name" value="ALANINE RACEMASE"/>
    <property type="match status" value="1"/>
</dbReference>
<comment type="pathway">
    <text evidence="7">Amino-acid biosynthesis; D-alanine biosynthesis; D-alanine from L-alanine: step 1/1.</text>
</comment>
<dbReference type="UniPathway" id="UPA00042">
    <property type="reaction ID" value="UER00497"/>
</dbReference>
<comment type="cofactor">
    <cofactor evidence="2 7 8">
        <name>pyridoxal 5'-phosphate</name>
        <dbReference type="ChEBI" id="CHEBI:597326"/>
    </cofactor>
</comment>
<evidence type="ECO:0000259" key="10">
    <source>
        <dbReference type="SMART" id="SM01005"/>
    </source>
</evidence>
<protein>
    <recommendedName>
        <fullName evidence="4 7">Alanine racemase</fullName>
        <ecNumber evidence="4 7">5.1.1.1</ecNumber>
    </recommendedName>
</protein>
<feature type="domain" description="Alanine racemase C-terminal" evidence="10">
    <location>
        <begin position="244"/>
        <end position="381"/>
    </location>
</feature>
<dbReference type="InterPro" id="IPR001608">
    <property type="entry name" value="Ala_racemase_N"/>
</dbReference>
<sequence length="387" mass="41879">MTDNFDDYDAFASAGLRLTVDLGALVENWREMARRSGKARTSAVVKADAYGLGIEDVGETLYAAGARDFFVATADEGATLRLYAPEARIFVLCGIWPGMERTFFENDLVPVIASEEQLTFWMSVLSEYGDYPCALQVDTGFNRLGLPMEDAIALADDVSRPASFAPVLVMSHLACGDDPSNAMNRQQLEAFRKVSAAFEGIEASLANSAGIFLGPDYHFDLTRPGIATYGGEAIPGIANPMRQVATAEARIIQTRSVKAGETVGYGRALRLTRDSRLAIVSAGYADGYMRSLSSAGVPLRQTDVVAGHGFIAGHKVPVAGRITMDLTIFDVTDLPENLVRAGDYVELFGNNILVDDAARAAGTIGYEMLTSMGLRHERRYISEEIEE</sequence>
<dbReference type="NCBIfam" id="TIGR00492">
    <property type="entry name" value="alr"/>
    <property type="match status" value="1"/>
</dbReference>
<proteinExistence type="inferred from homology"/>
<evidence type="ECO:0000256" key="4">
    <source>
        <dbReference type="ARBA" id="ARBA00013089"/>
    </source>
</evidence>
<dbReference type="HAMAP" id="MF_01201">
    <property type="entry name" value="Ala_racemase"/>
    <property type="match status" value="1"/>
</dbReference>
<dbReference type="SMART" id="SM01005">
    <property type="entry name" value="Ala_racemase_C"/>
    <property type="match status" value="1"/>
</dbReference>
<keyword evidence="6 7" id="KW-0413">Isomerase</keyword>
<dbReference type="InterPro" id="IPR029066">
    <property type="entry name" value="PLP-binding_barrel"/>
</dbReference>
<evidence type="ECO:0000256" key="3">
    <source>
        <dbReference type="ARBA" id="ARBA00007880"/>
    </source>
</evidence>
<evidence type="ECO:0000256" key="7">
    <source>
        <dbReference type="HAMAP-Rule" id="MF_01201"/>
    </source>
</evidence>
<comment type="caution">
    <text evidence="11">The sequence shown here is derived from an EMBL/GenBank/DDBJ whole genome shotgun (WGS) entry which is preliminary data.</text>
</comment>
<dbReference type="PROSITE" id="PS00395">
    <property type="entry name" value="ALANINE_RACEMASE"/>
    <property type="match status" value="1"/>
</dbReference>
<dbReference type="GO" id="GO:0030170">
    <property type="term" value="F:pyridoxal phosphate binding"/>
    <property type="evidence" value="ECO:0007669"/>
    <property type="project" value="UniProtKB-UniRule"/>
</dbReference>
<feature type="modified residue" description="N6-(pyridoxal phosphate)lysine" evidence="7 8">
    <location>
        <position position="46"/>
    </location>
</feature>
<dbReference type="PANTHER" id="PTHR30511:SF0">
    <property type="entry name" value="ALANINE RACEMASE, CATABOLIC-RELATED"/>
    <property type="match status" value="1"/>
</dbReference>
<dbReference type="GO" id="GO:0030632">
    <property type="term" value="P:D-alanine biosynthetic process"/>
    <property type="evidence" value="ECO:0007669"/>
    <property type="project" value="UniProtKB-UniRule"/>
</dbReference>
<dbReference type="GO" id="GO:0008784">
    <property type="term" value="F:alanine racemase activity"/>
    <property type="evidence" value="ECO:0007669"/>
    <property type="project" value="UniProtKB-UniRule"/>
</dbReference>
<dbReference type="SUPFAM" id="SSF50621">
    <property type="entry name" value="Alanine racemase C-terminal domain-like"/>
    <property type="match status" value="1"/>
</dbReference>
<feature type="binding site" evidence="7 9">
    <location>
        <position position="143"/>
    </location>
    <ligand>
        <name>substrate</name>
    </ligand>
</feature>
<dbReference type="RefSeq" id="WP_184701508.1">
    <property type="nucleotide sequence ID" value="NZ_JACHBG010000001.1"/>
</dbReference>
<dbReference type="CDD" id="cd00430">
    <property type="entry name" value="PLPDE_III_AR"/>
    <property type="match status" value="1"/>
</dbReference>
<dbReference type="AlphaFoldDB" id="A0A7X0INW8"/>
<evidence type="ECO:0000256" key="9">
    <source>
        <dbReference type="PIRSR" id="PIRSR600821-52"/>
    </source>
</evidence>
<dbReference type="EMBL" id="JACHBG010000001">
    <property type="protein sequence ID" value="MBB6483272.1"/>
    <property type="molecule type" value="Genomic_DNA"/>
</dbReference>
<dbReference type="SUPFAM" id="SSF51419">
    <property type="entry name" value="PLP-binding barrel"/>
    <property type="match status" value="1"/>
</dbReference>
<dbReference type="PRINTS" id="PR00992">
    <property type="entry name" value="ALARACEMASE"/>
</dbReference>